<proteinExistence type="predicted"/>
<dbReference type="EMBL" id="GBRH01171476">
    <property type="protein sequence ID" value="JAE26420.1"/>
    <property type="molecule type" value="Transcribed_RNA"/>
</dbReference>
<dbReference type="AlphaFoldDB" id="A0A0A9GMR0"/>
<evidence type="ECO:0000313" key="1">
    <source>
        <dbReference type="EMBL" id="JAE26420.1"/>
    </source>
</evidence>
<sequence>MKKCWFFLASPLSSLLAVLSVWKSQVNLKGASVSIS</sequence>
<accession>A0A0A9GMR0</accession>
<protein>
    <submittedName>
        <fullName evidence="1">Uncharacterized protein</fullName>
    </submittedName>
</protein>
<reference evidence="1" key="1">
    <citation type="submission" date="2014-09" db="EMBL/GenBank/DDBJ databases">
        <authorList>
            <person name="Magalhaes I.L.F."/>
            <person name="Oliveira U."/>
            <person name="Santos F.R."/>
            <person name="Vidigal T.H.D.A."/>
            <person name="Brescovit A.D."/>
            <person name="Santos A.J."/>
        </authorList>
    </citation>
    <scope>NUCLEOTIDE SEQUENCE</scope>
    <source>
        <tissue evidence="1">Shoot tissue taken approximately 20 cm above the soil surface</tissue>
    </source>
</reference>
<organism evidence="1">
    <name type="scientific">Arundo donax</name>
    <name type="common">Giant reed</name>
    <name type="synonym">Donax arundinaceus</name>
    <dbReference type="NCBI Taxonomy" id="35708"/>
    <lineage>
        <taxon>Eukaryota</taxon>
        <taxon>Viridiplantae</taxon>
        <taxon>Streptophyta</taxon>
        <taxon>Embryophyta</taxon>
        <taxon>Tracheophyta</taxon>
        <taxon>Spermatophyta</taxon>
        <taxon>Magnoliopsida</taxon>
        <taxon>Liliopsida</taxon>
        <taxon>Poales</taxon>
        <taxon>Poaceae</taxon>
        <taxon>PACMAD clade</taxon>
        <taxon>Arundinoideae</taxon>
        <taxon>Arundineae</taxon>
        <taxon>Arundo</taxon>
    </lineage>
</organism>
<reference evidence="1" key="2">
    <citation type="journal article" date="2015" name="Data Brief">
        <title>Shoot transcriptome of the giant reed, Arundo donax.</title>
        <authorList>
            <person name="Barrero R.A."/>
            <person name="Guerrero F.D."/>
            <person name="Moolhuijzen P."/>
            <person name="Goolsby J.A."/>
            <person name="Tidwell J."/>
            <person name="Bellgard S.E."/>
            <person name="Bellgard M.I."/>
        </authorList>
    </citation>
    <scope>NUCLEOTIDE SEQUENCE</scope>
    <source>
        <tissue evidence="1">Shoot tissue taken approximately 20 cm above the soil surface</tissue>
    </source>
</reference>
<name>A0A0A9GMR0_ARUDO</name>